<keyword evidence="2" id="KW-1185">Reference proteome</keyword>
<evidence type="ECO:0000313" key="1">
    <source>
        <dbReference type="EMBL" id="TVU48456.1"/>
    </source>
</evidence>
<proteinExistence type="predicted"/>
<feature type="non-terminal residue" evidence="1">
    <location>
        <position position="97"/>
    </location>
</feature>
<gene>
    <name evidence="1" type="ORF">EJB05_08094</name>
</gene>
<name>A0A5J9WKK8_9POAL</name>
<dbReference type="Gramene" id="TVU48456">
    <property type="protein sequence ID" value="TVU48456"/>
    <property type="gene ID" value="EJB05_08094"/>
</dbReference>
<sequence length="97" mass="10367">MDHVECRGIGLIPIDGPHGMHLRFLFAPSFPLFSVADRPGVAECVRVDVQVSVAIVRRRLASRGLATCQGGGGVGTRKKESETSEIADVDIILNIAI</sequence>
<comment type="caution">
    <text evidence="1">The sequence shown here is derived from an EMBL/GenBank/DDBJ whole genome shotgun (WGS) entry which is preliminary data.</text>
</comment>
<protein>
    <submittedName>
        <fullName evidence="1">Uncharacterized protein</fullName>
    </submittedName>
</protein>
<dbReference type="Proteomes" id="UP000324897">
    <property type="component" value="Chromosome 5"/>
</dbReference>
<reference evidence="1 2" key="1">
    <citation type="journal article" date="2019" name="Sci. Rep.">
        <title>A high-quality genome of Eragrostis curvula grass provides insights into Poaceae evolution and supports new strategies to enhance forage quality.</title>
        <authorList>
            <person name="Carballo J."/>
            <person name="Santos B.A.C.M."/>
            <person name="Zappacosta D."/>
            <person name="Garbus I."/>
            <person name="Selva J.P."/>
            <person name="Gallo C.A."/>
            <person name="Diaz A."/>
            <person name="Albertini E."/>
            <person name="Caccamo M."/>
            <person name="Echenique V."/>
        </authorList>
    </citation>
    <scope>NUCLEOTIDE SEQUENCE [LARGE SCALE GENOMIC DNA]</scope>
    <source>
        <strain evidence="2">cv. Victoria</strain>
        <tissue evidence="1">Leaf</tissue>
    </source>
</reference>
<dbReference type="AlphaFoldDB" id="A0A5J9WKK8"/>
<accession>A0A5J9WKK8</accession>
<organism evidence="1 2">
    <name type="scientific">Eragrostis curvula</name>
    <name type="common">weeping love grass</name>
    <dbReference type="NCBI Taxonomy" id="38414"/>
    <lineage>
        <taxon>Eukaryota</taxon>
        <taxon>Viridiplantae</taxon>
        <taxon>Streptophyta</taxon>
        <taxon>Embryophyta</taxon>
        <taxon>Tracheophyta</taxon>
        <taxon>Spermatophyta</taxon>
        <taxon>Magnoliopsida</taxon>
        <taxon>Liliopsida</taxon>
        <taxon>Poales</taxon>
        <taxon>Poaceae</taxon>
        <taxon>PACMAD clade</taxon>
        <taxon>Chloridoideae</taxon>
        <taxon>Eragrostideae</taxon>
        <taxon>Eragrostidinae</taxon>
        <taxon>Eragrostis</taxon>
    </lineage>
</organism>
<dbReference type="EMBL" id="RWGY01000004">
    <property type="protein sequence ID" value="TVU48456.1"/>
    <property type="molecule type" value="Genomic_DNA"/>
</dbReference>
<evidence type="ECO:0000313" key="2">
    <source>
        <dbReference type="Proteomes" id="UP000324897"/>
    </source>
</evidence>